<dbReference type="Gene3D" id="1.20.1730.10">
    <property type="entry name" value="Sodium/glucose cotransporter"/>
    <property type="match status" value="1"/>
</dbReference>
<evidence type="ECO:0000313" key="11">
    <source>
        <dbReference type="Proteomes" id="UP001164746"/>
    </source>
</evidence>
<accession>A0ABY7DSS4</accession>
<sequence>MILGFGGFSIILALIHNAVRKHIFHDEHNLDTTFDAGGNVSLSLTAVTVASQLIWPGDILHSATLTAKNGIAGPFWYAVGIIFNIFIFPVFSVQFKTRAPGAKTYLQVIHARFGRNAHIVFCCFALVTNLVITIGILLAGRATIQSLTRDASDEFTLLTMAVLFGSYSLIGGLGTTFYVSYFNACLVFVLLIVFVVKIWHNTDEEYSAIGNVERMYTAISCIKGPEENYDNSYLTFRSGVAFLFGVIEVFVSSAVTYCDQASWQSRIAAKPIQGVYGFLLGGLMWFAIPSTMATTTGLAYLALSAENKTNLLTRGQIDEGLVTPLIAETVLGSAGGILVLTMGAMALMSTGSGEVMAMSSIIVYDIYQTYIRPFRWVTTSRLRLIGN</sequence>
<evidence type="ECO:0000256" key="8">
    <source>
        <dbReference type="SAM" id="Phobius"/>
    </source>
</evidence>
<keyword evidence="11" id="KW-1185">Reference proteome</keyword>
<dbReference type="PANTHER" id="PTHR46154">
    <property type="match status" value="1"/>
</dbReference>
<name>A0ABY7DSS4_MYAAR</name>
<keyword evidence="4 8" id="KW-0812">Transmembrane</keyword>
<dbReference type="PANTHER" id="PTHR46154:SF4">
    <property type="entry name" value="UREA ACTIVE TRANSPORTER"/>
    <property type="match status" value="1"/>
</dbReference>
<reference evidence="10" key="1">
    <citation type="submission" date="2022-11" db="EMBL/GenBank/DDBJ databases">
        <title>Centuries of genome instability and evolution in soft-shell clam transmissible cancer (bioRxiv).</title>
        <authorList>
            <person name="Hart S.F.M."/>
            <person name="Yonemitsu M.A."/>
            <person name="Giersch R.M."/>
            <person name="Beal B.F."/>
            <person name="Arriagada G."/>
            <person name="Davis B.W."/>
            <person name="Ostrander E.A."/>
            <person name="Goff S.P."/>
            <person name="Metzger M.J."/>
        </authorList>
    </citation>
    <scope>NUCLEOTIDE SEQUENCE</scope>
    <source>
        <strain evidence="10">MELC-2E11</strain>
        <tissue evidence="10">Siphon/mantle</tissue>
    </source>
</reference>
<feature type="transmembrane region" description="Helical" evidence="8">
    <location>
        <begin position="239"/>
        <end position="258"/>
    </location>
</feature>
<feature type="transmembrane region" description="Helical" evidence="8">
    <location>
        <begin position="116"/>
        <end position="140"/>
    </location>
</feature>
<evidence type="ECO:0000256" key="3">
    <source>
        <dbReference type="ARBA" id="ARBA00022448"/>
    </source>
</evidence>
<comment type="similarity">
    <text evidence="2 7">Belongs to the sodium:solute symporter (SSF) (TC 2.A.21) family.</text>
</comment>
<evidence type="ECO:0000256" key="4">
    <source>
        <dbReference type="ARBA" id="ARBA00022692"/>
    </source>
</evidence>
<organism evidence="10 11">
    <name type="scientific">Mya arenaria</name>
    <name type="common">Soft-shell clam</name>
    <dbReference type="NCBI Taxonomy" id="6604"/>
    <lineage>
        <taxon>Eukaryota</taxon>
        <taxon>Metazoa</taxon>
        <taxon>Spiralia</taxon>
        <taxon>Lophotrochozoa</taxon>
        <taxon>Mollusca</taxon>
        <taxon>Bivalvia</taxon>
        <taxon>Autobranchia</taxon>
        <taxon>Heteroconchia</taxon>
        <taxon>Euheterodonta</taxon>
        <taxon>Imparidentia</taxon>
        <taxon>Neoheterodontei</taxon>
        <taxon>Myida</taxon>
        <taxon>Myoidea</taxon>
        <taxon>Myidae</taxon>
        <taxon>Mya</taxon>
    </lineage>
</organism>
<keyword evidence="3" id="KW-0813">Transport</keyword>
<keyword evidence="5 8" id="KW-1133">Transmembrane helix</keyword>
<dbReference type="Proteomes" id="UP001164746">
    <property type="component" value="Chromosome 3"/>
</dbReference>
<dbReference type="EMBL" id="CP111014">
    <property type="protein sequence ID" value="WAQ99644.1"/>
    <property type="molecule type" value="Genomic_DNA"/>
</dbReference>
<dbReference type="Pfam" id="PF00474">
    <property type="entry name" value="SSF"/>
    <property type="match status" value="1"/>
</dbReference>
<feature type="transmembrane region" description="Helical" evidence="8">
    <location>
        <begin position="181"/>
        <end position="199"/>
    </location>
</feature>
<dbReference type="EMBL" id="CP111014">
    <property type="protein sequence ID" value="WAQ99666.1"/>
    <property type="molecule type" value="Genomic_DNA"/>
</dbReference>
<evidence type="ECO:0000256" key="2">
    <source>
        <dbReference type="ARBA" id="ARBA00006434"/>
    </source>
</evidence>
<feature type="transmembrane region" description="Helical" evidence="8">
    <location>
        <begin position="321"/>
        <end position="348"/>
    </location>
</feature>
<evidence type="ECO:0000256" key="5">
    <source>
        <dbReference type="ARBA" id="ARBA00022989"/>
    </source>
</evidence>
<dbReference type="InterPro" id="IPR038377">
    <property type="entry name" value="Na/Glc_symporter_sf"/>
</dbReference>
<evidence type="ECO:0000256" key="6">
    <source>
        <dbReference type="ARBA" id="ARBA00023136"/>
    </source>
</evidence>
<gene>
    <name evidence="9" type="ORF">MAR_024017</name>
    <name evidence="10" type="ORF">MAR_024039</name>
</gene>
<evidence type="ECO:0000256" key="1">
    <source>
        <dbReference type="ARBA" id="ARBA00004141"/>
    </source>
</evidence>
<feature type="transmembrane region" description="Helical" evidence="8">
    <location>
        <begin position="75"/>
        <end position="95"/>
    </location>
</feature>
<evidence type="ECO:0000256" key="7">
    <source>
        <dbReference type="RuleBase" id="RU362091"/>
    </source>
</evidence>
<feature type="transmembrane region" description="Helical" evidence="8">
    <location>
        <begin position="155"/>
        <end position="174"/>
    </location>
</feature>
<comment type="subcellular location">
    <subcellularLocation>
        <location evidence="1">Membrane</location>
        <topology evidence="1">Multi-pass membrane protein</topology>
    </subcellularLocation>
</comment>
<proteinExistence type="inferred from homology"/>
<dbReference type="InterPro" id="IPR031155">
    <property type="entry name" value="DUR"/>
</dbReference>
<dbReference type="InterPro" id="IPR001734">
    <property type="entry name" value="Na/solute_symporter"/>
</dbReference>
<feature type="transmembrane region" description="Helical" evidence="8">
    <location>
        <begin position="278"/>
        <end position="301"/>
    </location>
</feature>
<protein>
    <submittedName>
        <fullName evidence="10">DUR31-like protein</fullName>
    </submittedName>
</protein>
<evidence type="ECO:0000313" key="9">
    <source>
        <dbReference type="EMBL" id="WAQ99644.1"/>
    </source>
</evidence>
<evidence type="ECO:0000313" key="10">
    <source>
        <dbReference type="EMBL" id="WAQ99666.1"/>
    </source>
</evidence>
<dbReference type="PROSITE" id="PS50283">
    <property type="entry name" value="NA_SOLUT_SYMP_3"/>
    <property type="match status" value="1"/>
</dbReference>
<keyword evidence="6 8" id="KW-0472">Membrane</keyword>